<name>A0ABY0F922_9NEIS</name>
<dbReference type="InterPro" id="IPR012675">
    <property type="entry name" value="Beta-grasp_dom_sf"/>
</dbReference>
<dbReference type="PANTHER" id="PTHR34472">
    <property type="entry name" value="SULFUR CARRIER PROTEIN THIS"/>
    <property type="match status" value="1"/>
</dbReference>
<evidence type="ECO:0000313" key="1">
    <source>
        <dbReference type="EMBL" id="RXZ41991.1"/>
    </source>
</evidence>
<gene>
    <name evidence="1" type="primary">thiS</name>
    <name evidence="1" type="ORF">EBB06_13145</name>
</gene>
<protein>
    <submittedName>
        <fullName evidence="1">Sulfur carrier protein ThiS</fullName>
    </submittedName>
</protein>
<dbReference type="InterPro" id="IPR010035">
    <property type="entry name" value="Thi_S"/>
</dbReference>
<dbReference type="PANTHER" id="PTHR34472:SF1">
    <property type="entry name" value="SULFUR CARRIER PROTEIN THIS"/>
    <property type="match status" value="1"/>
</dbReference>
<proteinExistence type="predicted"/>
<organism evidence="1 2">
    <name type="scientific">Crenobacter cavernae</name>
    <dbReference type="NCBI Taxonomy" id="2290923"/>
    <lineage>
        <taxon>Bacteria</taxon>
        <taxon>Pseudomonadati</taxon>
        <taxon>Pseudomonadota</taxon>
        <taxon>Betaproteobacteria</taxon>
        <taxon>Neisseriales</taxon>
        <taxon>Neisseriaceae</taxon>
        <taxon>Crenobacter</taxon>
    </lineage>
</organism>
<dbReference type="EMBL" id="REGR01000015">
    <property type="protein sequence ID" value="RXZ41991.1"/>
    <property type="molecule type" value="Genomic_DNA"/>
</dbReference>
<sequence>MHTVLVNGEQTELTARTSVHHLLEKMGLLERRVAVERNGDIVPRSRHDETWLCHGDRIEIIIAVGGG</sequence>
<evidence type="ECO:0000313" key="2">
    <source>
        <dbReference type="Proteomes" id="UP000290682"/>
    </source>
</evidence>
<dbReference type="InterPro" id="IPR003749">
    <property type="entry name" value="ThiS/MoaD-like"/>
</dbReference>
<dbReference type="RefSeq" id="WP_129213618.1">
    <property type="nucleotide sequence ID" value="NZ_REGR01000015.1"/>
</dbReference>
<dbReference type="InterPro" id="IPR016155">
    <property type="entry name" value="Mopterin_synth/thiamin_S_b"/>
</dbReference>
<dbReference type="Gene3D" id="3.10.20.30">
    <property type="match status" value="1"/>
</dbReference>
<comment type="caution">
    <text evidence="1">The sequence shown here is derived from an EMBL/GenBank/DDBJ whole genome shotgun (WGS) entry which is preliminary data.</text>
</comment>
<accession>A0ABY0F922</accession>
<dbReference type="CDD" id="cd00565">
    <property type="entry name" value="Ubl_ThiS"/>
    <property type="match status" value="1"/>
</dbReference>
<dbReference type="Pfam" id="PF02597">
    <property type="entry name" value="ThiS"/>
    <property type="match status" value="1"/>
</dbReference>
<keyword evidence="2" id="KW-1185">Reference proteome</keyword>
<dbReference type="SUPFAM" id="SSF54285">
    <property type="entry name" value="MoaD/ThiS"/>
    <property type="match status" value="1"/>
</dbReference>
<reference evidence="1 2" key="1">
    <citation type="submission" date="2018-10" db="EMBL/GenBank/DDBJ databases">
        <title>Draft genome of Fastidiocella sp. strain 375T, a bacterium isolated from a karstic cave dripping water.</title>
        <authorList>
            <person name="Coelho C."/>
            <person name="Verissimo A."/>
            <person name="Tiago I."/>
        </authorList>
    </citation>
    <scope>NUCLEOTIDE SEQUENCE [LARGE SCALE GENOMIC DNA]</scope>
    <source>
        <strain evidence="1 2">CAVE-375</strain>
    </source>
</reference>
<dbReference type="NCBIfam" id="TIGR01683">
    <property type="entry name" value="thiS"/>
    <property type="match status" value="1"/>
</dbReference>
<dbReference type="Proteomes" id="UP000290682">
    <property type="component" value="Unassembled WGS sequence"/>
</dbReference>